<keyword evidence="3" id="KW-1185">Reference proteome</keyword>
<dbReference type="InterPro" id="IPR025438">
    <property type="entry name" value="DUF4180"/>
</dbReference>
<gene>
    <name evidence="2" type="ORF">EHS11_05115</name>
</gene>
<dbReference type="Pfam" id="PF13788">
    <property type="entry name" value="DUF4180"/>
    <property type="match status" value="1"/>
</dbReference>
<reference evidence="2" key="1">
    <citation type="journal article" date="2019" name="PLoS Negl. Trop. Dis.">
        <title>Revisiting the worldwide diversity of Leptospira species in the environment.</title>
        <authorList>
            <person name="Vincent A.T."/>
            <person name="Schiettekatte O."/>
            <person name="Bourhy P."/>
            <person name="Veyrier F.J."/>
            <person name="Picardeau M."/>
        </authorList>
    </citation>
    <scope>NUCLEOTIDE SEQUENCE [LARGE SCALE GENOMIC DNA]</scope>
    <source>
        <strain evidence="2">201400974</strain>
    </source>
</reference>
<dbReference type="EMBL" id="RQHV01000036">
    <property type="protein sequence ID" value="TGN11892.1"/>
    <property type="molecule type" value="Genomic_DNA"/>
</dbReference>
<proteinExistence type="predicted"/>
<dbReference type="RefSeq" id="WP_135763337.1">
    <property type="nucleotide sequence ID" value="NZ_RQHV01000036.1"/>
</dbReference>
<accession>A0A4R9LSM6</accession>
<evidence type="ECO:0000259" key="1">
    <source>
        <dbReference type="Pfam" id="PF13788"/>
    </source>
</evidence>
<evidence type="ECO:0000313" key="3">
    <source>
        <dbReference type="Proteomes" id="UP000298264"/>
    </source>
</evidence>
<dbReference type="Proteomes" id="UP000298264">
    <property type="component" value="Unassembled WGS sequence"/>
</dbReference>
<dbReference type="OrthoDB" id="8595425at2"/>
<feature type="domain" description="DUF4180" evidence="1">
    <location>
        <begin position="21"/>
        <end position="111"/>
    </location>
</feature>
<comment type="caution">
    <text evidence="2">The sequence shown here is derived from an EMBL/GenBank/DDBJ whole genome shotgun (WGS) entry which is preliminary data.</text>
</comment>
<name>A0A4R9LSM6_9LEPT</name>
<dbReference type="AlphaFoldDB" id="A0A4R9LSM6"/>
<protein>
    <submittedName>
        <fullName evidence="2">DUF4180 domain-containing protein</fullName>
    </submittedName>
</protein>
<sequence length="114" mass="13151">MEFSIINSIKGDFANCEVDNKIESTDEFLNIIVNSPEETIILKKDSFSDHFYDLKTKLAGEMLQKLVNHKMRLIILGDFNNITSNSLRDFIFESNRQGKIIFADNLDEAVEFLK</sequence>
<evidence type="ECO:0000313" key="2">
    <source>
        <dbReference type="EMBL" id="TGN11892.1"/>
    </source>
</evidence>
<organism evidence="2 3">
    <name type="scientific">Leptospira ilyithenensis</name>
    <dbReference type="NCBI Taxonomy" id="2484901"/>
    <lineage>
        <taxon>Bacteria</taxon>
        <taxon>Pseudomonadati</taxon>
        <taxon>Spirochaetota</taxon>
        <taxon>Spirochaetia</taxon>
        <taxon>Leptospirales</taxon>
        <taxon>Leptospiraceae</taxon>
        <taxon>Leptospira</taxon>
    </lineage>
</organism>